<dbReference type="SUPFAM" id="SSF53474">
    <property type="entry name" value="alpha/beta-Hydrolases"/>
    <property type="match status" value="1"/>
</dbReference>
<feature type="region of interest" description="Disordered" evidence="1">
    <location>
        <begin position="227"/>
        <end position="253"/>
    </location>
</feature>
<accession>A0A4V3W8P1</accession>
<dbReference type="InterPro" id="IPR029058">
    <property type="entry name" value="AB_hydrolase_fold"/>
</dbReference>
<dbReference type="AlphaFoldDB" id="A0A4V3W8P1"/>
<dbReference type="Proteomes" id="UP000310754">
    <property type="component" value="Unassembled WGS sequence"/>
</dbReference>
<dbReference type="RefSeq" id="WP_190235132.1">
    <property type="nucleotide sequence ID" value="NZ_SSOA01000002.1"/>
</dbReference>
<reference evidence="3 4" key="1">
    <citation type="submission" date="2019-04" db="EMBL/GenBank/DDBJ databases">
        <title>Rhizobium terrae sp. nov., isolated from a paddy soil.</title>
        <authorList>
            <person name="Lin S.-Y."/>
            <person name="Hameed A."/>
            <person name="Huang H.-I."/>
            <person name="Young C.-C."/>
        </authorList>
    </citation>
    <scope>NUCLEOTIDE SEQUENCE [LARGE SCALE GENOMIC DNA]</scope>
    <source>
        <strain evidence="3 4">CC-HIH110</strain>
    </source>
</reference>
<name>A0A4V3W8P1_9HYPH</name>
<evidence type="ECO:0000313" key="4">
    <source>
        <dbReference type="Proteomes" id="UP000310754"/>
    </source>
</evidence>
<dbReference type="Gene3D" id="3.40.50.1820">
    <property type="entry name" value="alpha/beta hydrolase"/>
    <property type="match status" value="1"/>
</dbReference>
<organism evidence="3 4">
    <name type="scientific">Allorhizobium terrae</name>
    <dbReference type="NCBI Taxonomy" id="1848972"/>
    <lineage>
        <taxon>Bacteria</taxon>
        <taxon>Pseudomonadati</taxon>
        <taxon>Pseudomonadota</taxon>
        <taxon>Alphaproteobacteria</taxon>
        <taxon>Hyphomicrobiales</taxon>
        <taxon>Rhizobiaceae</taxon>
        <taxon>Rhizobium/Agrobacterium group</taxon>
        <taxon>Allorhizobium</taxon>
    </lineage>
</organism>
<keyword evidence="4" id="KW-1185">Reference proteome</keyword>
<dbReference type="EMBL" id="SSOA01000002">
    <property type="protein sequence ID" value="THF52013.1"/>
    <property type="molecule type" value="Genomic_DNA"/>
</dbReference>
<dbReference type="InterPro" id="IPR001031">
    <property type="entry name" value="Thioesterase"/>
</dbReference>
<evidence type="ECO:0000313" key="3">
    <source>
        <dbReference type="EMBL" id="THF52013.1"/>
    </source>
</evidence>
<evidence type="ECO:0000259" key="2">
    <source>
        <dbReference type="Pfam" id="PF00975"/>
    </source>
</evidence>
<sequence length="365" mass="41100">MAQEGEFKSTMIETLNGICQQAMRRPISPDDDLIQKGLNANRALKIIKAFWIGTGIELDVNIFYRCRSVRAIVNAINSGALFDAGKIITLREGDANRPLFIYAGGVSFFLEMQELINAIRYDGTIYGIRHKDFDVERDNPPTIAQEVEVSLAAITEIDPRGPYRLLGYSFGGVQALELARRLKAEGRDVAFLAMLDSPQNDHSWRWRDWAGLMRRIVFRQLKSRLSLKKSPKPIPSSSPSDNAPGQSPPRRGHQLMFRFRNPRHPDYPTFAPQWAGGHTPVYVNSARQIIQMKGLYRPMPFDDDVLFFYSKGGSPIDCDARTIWTPYLPRAEWVCCAGNHQSMIVGRNAKALAAELDERLGSTAV</sequence>
<protein>
    <submittedName>
        <fullName evidence="3">Thioesterase</fullName>
    </submittedName>
</protein>
<proteinExistence type="predicted"/>
<feature type="domain" description="Thioesterase" evidence="2">
    <location>
        <begin position="106"/>
        <end position="214"/>
    </location>
</feature>
<evidence type="ECO:0000256" key="1">
    <source>
        <dbReference type="SAM" id="MobiDB-lite"/>
    </source>
</evidence>
<dbReference type="Pfam" id="PF00975">
    <property type="entry name" value="Thioesterase"/>
    <property type="match status" value="1"/>
</dbReference>
<gene>
    <name evidence="3" type="ORF">E6C51_04065</name>
</gene>
<comment type="caution">
    <text evidence="3">The sequence shown here is derived from an EMBL/GenBank/DDBJ whole genome shotgun (WGS) entry which is preliminary data.</text>
</comment>